<dbReference type="SUPFAM" id="SSF56219">
    <property type="entry name" value="DNase I-like"/>
    <property type="match status" value="1"/>
</dbReference>
<dbReference type="InterPro" id="IPR053781">
    <property type="entry name" value="F-box_AtFBL13-like"/>
</dbReference>
<dbReference type="InterPro" id="IPR032675">
    <property type="entry name" value="LRR_dom_sf"/>
</dbReference>
<dbReference type="Gramene" id="OIT30546">
    <property type="protein sequence ID" value="OIT30546"/>
    <property type="gene ID" value="A4A49_14105"/>
</dbReference>
<dbReference type="SUPFAM" id="SSF52047">
    <property type="entry name" value="RNI-like"/>
    <property type="match status" value="1"/>
</dbReference>
<evidence type="ECO:0000313" key="4">
    <source>
        <dbReference type="Proteomes" id="UP000187609"/>
    </source>
</evidence>
<dbReference type="PANTHER" id="PTHR31639:SF307">
    <property type="entry name" value="F-BOX_LRR-REPEAT PROTEIN 25-LIKE"/>
    <property type="match status" value="1"/>
</dbReference>
<accession>A0A314KMH0</accession>
<dbReference type="Proteomes" id="UP000187609">
    <property type="component" value="Unassembled WGS sequence"/>
</dbReference>
<dbReference type="EMBL" id="MJEQ01001487">
    <property type="protein sequence ID" value="OIT30546.1"/>
    <property type="molecule type" value="Genomic_DNA"/>
</dbReference>
<dbReference type="PANTHER" id="PTHR31639">
    <property type="entry name" value="F-BOX PROTEIN-LIKE"/>
    <property type="match status" value="1"/>
</dbReference>
<feature type="region of interest" description="Disordered" evidence="1">
    <location>
        <begin position="1"/>
        <end position="31"/>
    </location>
</feature>
<dbReference type="Gene3D" id="3.80.10.10">
    <property type="entry name" value="Ribonuclease Inhibitor"/>
    <property type="match status" value="1"/>
</dbReference>
<dbReference type="CDD" id="cd22160">
    <property type="entry name" value="F-box_AtFBL13-like"/>
    <property type="match status" value="1"/>
</dbReference>
<gene>
    <name evidence="3" type="ORF">A4A49_14105</name>
</gene>
<dbReference type="PROSITE" id="PS50181">
    <property type="entry name" value="FBOX"/>
    <property type="match status" value="1"/>
</dbReference>
<feature type="compositionally biased region" description="Low complexity" evidence="1">
    <location>
        <begin position="8"/>
        <end position="21"/>
    </location>
</feature>
<proteinExistence type="predicted"/>
<dbReference type="InterPro" id="IPR055357">
    <property type="entry name" value="LRR_At1g61320_AtMIF1"/>
</dbReference>
<comment type="caution">
    <text evidence="3">The sequence shown here is derived from an EMBL/GenBank/DDBJ whole genome shotgun (WGS) entry which is preliminary data.</text>
</comment>
<name>A0A314KMH0_NICAT</name>
<organism evidence="3 4">
    <name type="scientific">Nicotiana attenuata</name>
    <name type="common">Coyote tobacco</name>
    <dbReference type="NCBI Taxonomy" id="49451"/>
    <lineage>
        <taxon>Eukaryota</taxon>
        <taxon>Viridiplantae</taxon>
        <taxon>Streptophyta</taxon>
        <taxon>Embryophyta</taxon>
        <taxon>Tracheophyta</taxon>
        <taxon>Spermatophyta</taxon>
        <taxon>Magnoliopsida</taxon>
        <taxon>eudicotyledons</taxon>
        <taxon>Gunneridae</taxon>
        <taxon>Pentapetalae</taxon>
        <taxon>asterids</taxon>
        <taxon>lamiids</taxon>
        <taxon>Solanales</taxon>
        <taxon>Solanaceae</taxon>
        <taxon>Nicotianoideae</taxon>
        <taxon>Nicotianeae</taxon>
        <taxon>Nicotiana</taxon>
    </lineage>
</organism>
<dbReference type="InterPro" id="IPR036047">
    <property type="entry name" value="F-box-like_dom_sf"/>
</dbReference>
<dbReference type="SUPFAM" id="SSF81383">
    <property type="entry name" value="F-box domain"/>
    <property type="match status" value="1"/>
</dbReference>
<feature type="domain" description="F-box" evidence="2">
    <location>
        <begin position="43"/>
        <end position="91"/>
    </location>
</feature>
<reference evidence="3" key="1">
    <citation type="submission" date="2016-11" db="EMBL/GenBank/DDBJ databases">
        <title>The genome of Nicotiana attenuata.</title>
        <authorList>
            <person name="Xu S."/>
            <person name="Brockmoeller T."/>
            <person name="Gaquerel E."/>
            <person name="Navarro A."/>
            <person name="Kuhl H."/>
            <person name="Gase K."/>
            <person name="Ling Z."/>
            <person name="Zhou W."/>
            <person name="Kreitzer C."/>
            <person name="Stanke M."/>
            <person name="Tang H."/>
            <person name="Lyons E."/>
            <person name="Pandey P."/>
            <person name="Pandey S.P."/>
            <person name="Timmermann B."/>
            <person name="Baldwin I.T."/>
        </authorList>
    </citation>
    <scope>NUCLEOTIDE SEQUENCE [LARGE SCALE GENOMIC DNA]</scope>
    <source>
        <strain evidence="3">UT</strain>
    </source>
</reference>
<protein>
    <submittedName>
        <fullName evidence="3">F-boxlrr-repeat protein</fullName>
    </submittedName>
</protein>
<dbReference type="InterPro" id="IPR001810">
    <property type="entry name" value="F-box_dom"/>
</dbReference>
<evidence type="ECO:0000259" key="2">
    <source>
        <dbReference type="PROSITE" id="PS50181"/>
    </source>
</evidence>
<dbReference type="Gene3D" id="1.20.1280.50">
    <property type="match status" value="1"/>
</dbReference>
<dbReference type="Gene3D" id="3.60.10.10">
    <property type="entry name" value="Endonuclease/exonuclease/phosphatase"/>
    <property type="match status" value="1"/>
</dbReference>
<sequence>MASRRSSRNGVFSSTSSSSSSNLGDLMSKKQKNGVTGAKETLDDYISQLPDALLVQILSLLPTKDAVKSCLLSKRWRYLWHSIYNFLFEDFYYKEPENFKSFVENVLTHSTCSKIKKFKLDLSHIYITNFESEINRWVSFAVERKVEDFVWCNLGLTYQLPLFIYTSSSLITLELLYWVFDKGLLIAWNSLKSLKLDVITLDDDDMVKLLSSCPALETLELSCFQDFRRLEITSPNLKRLILDGDGGFDSLEIVAPHLQHLEISGHLGHLMCRLVNVFSLVTASLTFSIICINGDGGTYIGEEEEEDDVEEDNCPDYHQAFRNLVLDYLEKLSHVVFMLQLEGVPLPELRCKCLTLEMPITKNTLYGVASLLRTLPLLERYEMRAVSNFGILGGWVRNGVGILVDKDLHELVVEVRRMNDRLMTIKLVVGNFTLNIISGYAPQAGLDEEVKRRFCKDLDEMVRGIPHTEKLFIEGDFNGHIGATYGGMMMCMVALVLEIETEEERLCWTLLEHLNW</sequence>
<dbReference type="Pfam" id="PF23622">
    <property type="entry name" value="LRR_At1g61320_AtMIF1"/>
    <property type="match status" value="1"/>
</dbReference>
<dbReference type="Pfam" id="PF00646">
    <property type="entry name" value="F-box"/>
    <property type="match status" value="1"/>
</dbReference>
<evidence type="ECO:0000256" key="1">
    <source>
        <dbReference type="SAM" id="MobiDB-lite"/>
    </source>
</evidence>
<dbReference type="InterPro" id="IPR036691">
    <property type="entry name" value="Endo/exonu/phosph_ase_sf"/>
</dbReference>
<dbReference type="SMART" id="SM00256">
    <property type="entry name" value="FBOX"/>
    <property type="match status" value="1"/>
</dbReference>
<dbReference type="AlphaFoldDB" id="A0A314KMH0"/>
<evidence type="ECO:0000313" key="3">
    <source>
        <dbReference type="EMBL" id="OIT30546.1"/>
    </source>
</evidence>
<keyword evidence="4" id="KW-1185">Reference proteome</keyword>